<dbReference type="EMBL" id="CP056117">
    <property type="protein sequence ID" value="QKZ98886.1"/>
    <property type="molecule type" value="Genomic_DNA"/>
</dbReference>
<evidence type="ECO:0000313" key="2">
    <source>
        <dbReference type="EMBL" id="QKZ98886.1"/>
    </source>
</evidence>
<reference evidence="2 3" key="1">
    <citation type="submission" date="2020-06" db="EMBL/GenBank/DDBJ databases">
        <title>Long-read sequencing of DSM26481-BlokeschLab.</title>
        <authorList>
            <person name="Blokesch M."/>
        </authorList>
    </citation>
    <scope>NUCLEOTIDE SEQUENCE [LARGE SCALE GENOMIC DNA]</scope>
    <source>
        <strain evidence="2 3">DSM 26481</strain>
    </source>
</reference>
<keyword evidence="2" id="KW-0808">Transferase</keyword>
<dbReference type="Pfam" id="PF01755">
    <property type="entry name" value="Glyco_transf_25"/>
    <property type="match status" value="1"/>
</dbReference>
<evidence type="ECO:0000259" key="1">
    <source>
        <dbReference type="Pfam" id="PF01755"/>
    </source>
</evidence>
<accession>A0A7H8UG36</accession>
<dbReference type="GO" id="GO:0016740">
    <property type="term" value="F:transferase activity"/>
    <property type="evidence" value="ECO:0007669"/>
    <property type="project" value="UniProtKB-KW"/>
</dbReference>
<dbReference type="AlphaFoldDB" id="A0A7H8UG36"/>
<protein>
    <submittedName>
        <fullName evidence="2">Glycosyltransferase family 25 protein</fullName>
    </submittedName>
</protein>
<dbReference type="RefSeq" id="WP_176610147.1">
    <property type="nucleotide sequence ID" value="NZ_CP056117.1"/>
</dbReference>
<sequence length="247" mass="28544">MKTFVINLKTEIKKRNNIDAQCKANGFDYEIIEAVNGRELQDEATHLLAHNPSQARLTKGVIGCTLSHLYIYTRMVADSIPYALVLEDDITITESAKEVISTVENALQPRSREIYLLNTPEAITPLIKKKLTENVTFHRMARASQSPAYILSLETAKALLDFNYPIKYEVDRWVAFRDYCNIKIWCLPEGVIDSYDQDKKESTLEAERCKIEHERLRFLATLRKKEKGYQRKRLANLILKKISHQVI</sequence>
<feature type="domain" description="Glycosyl transferase family 25" evidence="1">
    <location>
        <begin position="2"/>
        <end position="172"/>
    </location>
</feature>
<dbReference type="InterPro" id="IPR002654">
    <property type="entry name" value="Glyco_trans_25"/>
</dbReference>
<organism evidence="2 3">
    <name type="scientific">Enterobacter cloacae</name>
    <dbReference type="NCBI Taxonomy" id="550"/>
    <lineage>
        <taxon>Bacteria</taxon>
        <taxon>Pseudomonadati</taxon>
        <taxon>Pseudomonadota</taxon>
        <taxon>Gammaproteobacteria</taxon>
        <taxon>Enterobacterales</taxon>
        <taxon>Enterobacteriaceae</taxon>
        <taxon>Enterobacter</taxon>
        <taxon>Enterobacter cloacae complex</taxon>
    </lineage>
</organism>
<name>A0A7H8UG36_ENTCL</name>
<gene>
    <name evidence="2" type="ORF">HWQ14_14995</name>
</gene>
<evidence type="ECO:0000313" key="3">
    <source>
        <dbReference type="Proteomes" id="UP000509421"/>
    </source>
</evidence>
<dbReference type="Proteomes" id="UP000509421">
    <property type="component" value="Chromosome"/>
</dbReference>
<proteinExistence type="predicted"/>
<dbReference type="CDD" id="cd06532">
    <property type="entry name" value="Glyco_transf_25"/>
    <property type="match status" value="1"/>
</dbReference>